<sequence>MPKREVRMELARTTKNTYRFEEADENGPIRVLYIQQAAFPGGAPAAIVVTFEADNA</sequence>
<dbReference type="AlphaFoldDB" id="A0A0F9L4H9"/>
<proteinExistence type="predicted"/>
<dbReference type="EMBL" id="LAZR01006773">
    <property type="protein sequence ID" value="KKM89739.1"/>
    <property type="molecule type" value="Genomic_DNA"/>
</dbReference>
<reference evidence="1" key="1">
    <citation type="journal article" date="2015" name="Nature">
        <title>Complex archaea that bridge the gap between prokaryotes and eukaryotes.</title>
        <authorList>
            <person name="Spang A."/>
            <person name="Saw J.H."/>
            <person name="Jorgensen S.L."/>
            <person name="Zaremba-Niedzwiedzka K."/>
            <person name="Martijn J."/>
            <person name="Lind A.E."/>
            <person name="van Eijk R."/>
            <person name="Schleper C."/>
            <person name="Guy L."/>
            <person name="Ettema T.J."/>
        </authorList>
    </citation>
    <scope>NUCLEOTIDE SEQUENCE</scope>
</reference>
<name>A0A0F9L4H9_9ZZZZ</name>
<accession>A0A0F9L4H9</accession>
<comment type="caution">
    <text evidence="1">The sequence shown here is derived from an EMBL/GenBank/DDBJ whole genome shotgun (WGS) entry which is preliminary data.</text>
</comment>
<gene>
    <name evidence="1" type="ORF">LCGC14_1245710</name>
</gene>
<protein>
    <submittedName>
        <fullName evidence="1">Uncharacterized protein</fullName>
    </submittedName>
</protein>
<organism evidence="1">
    <name type="scientific">marine sediment metagenome</name>
    <dbReference type="NCBI Taxonomy" id="412755"/>
    <lineage>
        <taxon>unclassified sequences</taxon>
        <taxon>metagenomes</taxon>
        <taxon>ecological metagenomes</taxon>
    </lineage>
</organism>
<evidence type="ECO:0000313" key="1">
    <source>
        <dbReference type="EMBL" id="KKM89739.1"/>
    </source>
</evidence>